<sequence>MSIAERKGRQRAERESRIIAAARSIAEREGWDAVTVRRLAEEIEYSQPVLYSHFENRDAIVAAVAVEGFQELAVALQDAARGSSAQQNALENVAMTYLGFAARCPALYEAMFTLPTNLRFAEPETRAELRAGFEALASVVAPFCTDVEDATETFWAALHGLAELERSGRIRPGARVARIRLVVRAVVVSRSVIDE</sequence>
<feature type="DNA-binding region" description="H-T-H motif" evidence="4">
    <location>
        <begin position="35"/>
        <end position="54"/>
    </location>
</feature>
<evidence type="ECO:0000259" key="5">
    <source>
        <dbReference type="PROSITE" id="PS50977"/>
    </source>
</evidence>
<accession>A0A7Z2GBE2</accession>
<evidence type="ECO:0000256" key="1">
    <source>
        <dbReference type="ARBA" id="ARBA00023015"/>
    </source>
</evidence>
<reference evidence="6 7" key="1">
    <citation type="submission" date="2019-12" db="EMBL/GenBank/DDBJ databases">
        <title>Paraburkholderia acidiphila 7Q-K02 sp. nov and Paraburkholderia acidisoli DHF22 sp. nov., two strains isolated from forest soil.</title>
        <authorList>
            <person name="Gao Z."/>
            <person name="Qiu L."/>
        </authorList>
    </citation>
    <scope>NUCLEOTIDE SEQUENCE [LARGE SCALE GENOMIC DNA]</scope>
    <source>
        <strain evidence="6 7">7Q-K02</strain>
    </source>
</reference>
<dbReference type="RefSeq" id="WP_158761669.1">
    <property type="nucleotide sequence ID" value="NZ_CP046911.1"/>
</dbReference>
<dbReference type="GO" id="GO:0000976">
    <property type="term" value="F:transcription cis-regulatory region binding"/>
    <property type="evidence" value="ECO:0007669"/>
    <property type="project" value="TreeGrafter"/>
</dbReference>
<dbReference type="InterPro" id="IPR036271">
    <property type="entry name" value="Tet_transcr_reg_TetR-rel_C_sf"/>
</dbReference>
<evidence type="ECO:0000313" key="7">
    <source>
        <dbReference type="Proteomes" id="UP000434209"/>
    </source>
</evidence>
<keyword evidence="3" id="KW-0804">Transcription</keyword>
<organism evidence="6 7">
    <name type="scientific">Paraburkholderia acidiphila</name>
    <dbReference type="NCBI Taxonomy" id="2571747"/>
    <lineage>
        <taxon>Bacteria</taxon>
        <taxon>Pseudomonadati</taxon>
        <taxon>Pseudomonadota</taxon>
        <taxon>Betaproteobacteria</taxon>
        <taxon>Burkholderiales</taxon>
        <taxon>Burkholderiaceae</taxon>
        <taxon>Paraburkholderia</taxon>
    </lineage>
</organism>
<gene>
    <name evidence="6" type="ORF">FAZ97_27090</name>
</gene>
<feature type="domain" description="HTH tetR-type" evidence="5">
    <location>
        <begin position="12"/>
        <end position="72"/>
    </location>
</feature>
<dbReference type="SUPFAM" id="SSF48498">
    <property type="entry name" value="Tetracyclin repressor-like, C-terminal domain"/>
    <property type="match status" value="1"/>
</dbReference>
<dbReference type="GO" id="GO:0003700">
    <property type="term" value="F:DNA-binding transcription factor activity"/>
    <property type="evidence" value="ECO:0007669"/>
    <property type="project" value="TreeGrafter"/>
</dbReference>
<dbReference type="PROSITE" id="PS50977">
    <property type="entry name" value="HTH_TETR_2"/>
    <property type="match status" value="1"/>
</dbReference>
<dbReference type="SUPFAM" id="SSF46689">
    <property type="entry name" value="Homeodomain-like"/>
    <property type="match status" value="1"/>
</dbReference>
<dbReference type="Pfam" id="PF00440">
    <property type="entry name" value="TetR_N"/>
    <property type="match status" value="1"/>
</dbReference>
<dbReference type="EMBL" id="CP046911">
    <property type="protein sequence ID" value="QGZ58646.1"/>
    <property type="molecule type" value="Genomic_DNA"/>
</dbReference>
<dbReference type="InterPro" id="IPR025996">
    <property type="entry name" value="MT1864/Rv1816-like_C"/>
</dbReference>
<dbReference type="Pfam" id="PF13305">
    <property type="entry name" value="TetR_C_33"/>
    <property type="match status" value="1"/>
</dbReference>
<evidence type="ECO:0000256" key="3">
    <source>
        <dbReference type="ARBA" id="ARBA00023163"/>
    </source>
</evidence>
<dbReference type="OrthoDB" id="63332at2"/>
<dbReference type="AlphaFoldDB" id="A0A7Z2GBE2"/>
<dbReference type="PANTHER" id="PTHR30055">
    <property type="entry name" value="HTH-TYPE TRANSCRIPTIONAL REGULATOR RUTR"/>
    <property type="match status" value="1"/>
</dbReference>
<name>A0A7Z2GBE2_9BURK</name>
<evidence type="ECO:0000313" key="6">
    <source>
        <dbReference type="EMBL" id="QGZ58646.1"/>
    </source>
</evidence>
<keyword evidence="7" id="KW-1185">Reference proteome</keyword>
<evidence type="ECO:0000256" key="4">
    <source>
        <dbReference type="PROSITE-ProRule" id="PRU00335"/>
    </source>
</evidence>
<evidence type="ECO:0000256" key="2">
    <source>
        <dbReference type="ARBA" id="ARBA00023125"/>
    </source>
</evidence>
<keyword evidence="2 4" id="KW-0238">DNA-binding</keyword>
<dbReference type="PANTHER" id="PTHR30055:SF234">
    <property type="entry name" value="HTH-TYPE TRANSCRIPTIONAL REGULATOR BETI"/>
    <property type="match status" value="1"/>
</dbReference>
<dbReference type="InterPro" id="IPR050109">
    <property type="entry name" value="HTH-type_TetR-like_transc_reg"/>
</dbReference>
<dbReference type="InterPro" id="IPR001647">
    <property type="entry name" value="HTH_TetR"/>
</dbReference>
<dbReference type="Gene3D" id="1.10.357.10">
    <property type="entry name" value="Tetracycline Repressor, domain 2"/>
    <property type="match status" value="1"/>
</dbReference>
<dbReference type="PRINTS" id="PR00455">
    <property type="entry name" value="HTHTETR"/>
</dbReference>
<dbReference type="KEGG" id="pacp:FAZ97_27090"/>
<proteinExistence type="predicted"/>
<protein>
    <submittedName>
        <fullName evidence="6">TetR family transcriptional regulator</fullName>
    </submittedName>
</protein>
<dbReference type="InterPro" id="IPR009057">
    <property type="entry name" value="Homeodomain-like_sf"/>
</dbReference>
<dbReference type="Proteomes" id="UP000434209">
    <property type="component" value="Chromosome 3"/>
</dbReference>
<keyword evidence="1" id="KW-0805">Transcription regulation</keyword>